<dbReference type="RefSeq" id="WP_413269184.1">
    <property type="nucleotide sequence ID" value="NZ_JBHFNQ010000037.1"/>
</dbReference>
<organism evidence="2 3">
    <name type="scientific">Floridaenema aerugineum BLCC-F46</name>
    <dbReference type="NCBI Taxonomy" id="3153654"/>
    <lineage>
        <taxon>Bacteria</taxon>
        <taxon>Bacillati</taxon>
        <taxon>Cyanobacteriota</taxon>
        <taxon>Cyanophyceae</taxon>
        <taxon>Oscillatoriophycideae</taxon>
        <taxon>Aerosakkonematales</taxon>
        <taxon>Aerosakkonemataceae</taxon>
        <taxon>Floridanema</taxon>
        <taxon>Floridanema aerugineum</taxon>
    </lineage>
</organism>
<keyword evidence="2" id="KW-0328">Glycosyltransferase</keyword>
<dbReference type="Pfam" id="PF00534">
    <property type="entry name" value="Glycos_transf_1"/>
    <property type="match status" value="1"/>
</dbReference>
<dbReference type="InterPro" id="IPR001296">
    <property type="entry name" value="Glyco_trans_1"/>
</dbReference>
<dbReference type="EMBL" id="JBHFNQ010000037">
    <property type="protein sequence ID" value="MFB2876040.1"/>
    <property type="molecule type" value="Genomic_DNA"/>
</dbReference>
<protein>
    <submittedName>
        <fullName evidence="2">Glycosyltransferase</fullName>
        <ecNumber evidence="2">2.4.-.-</ecNumber>
    </submittedName>
</protein>
<name>A0ABV4WZV6_9CYAN</name>
<keyword evidence="2" id="KW-0808">Transferase</keyword>
<dbReference type="Gene3D" id="3.40.50.2000">
    <property type="entry name" value="Glycogen Phosphorylase B"/>
    <property type="match status" value="1"/>
</dbReference>
<reference evidence="2 3" key="1">
    <citation type="submission" date="2024-09" db="EMBL/GenBank/DDBJ databases">
        <title>Floridaenema gen nov. (Aerosakkonemataceae, Aerosakkonematales ord. nov., Cyanobacteria) from benthic tropical and subtropical fresh waters, with the description of four new species.</title>
        <authorList>
            <person name="Moretto J.A."/>
            <person name="Berthold D.E."/>
            <person name="Lefler F.W."/>
            <person name="Huang I.-S."/>
            <person name="Laughinghouse H. IV."/>
        </authorList>
    </citation>
    <scope>NUCLEOTIDE SEQUENCE [LARGE SCALE GENOMIC DNA]</scope>
    <source>
        <strain evidence="2 3">BLCC-F46</strain>
    </source>
</reference>
<comment type="caution">
    <text evidence="2">The sequence shown here is derived from an EMBL/GenBank/DDBJ whole genome shotgun (WGS) entry which is preliminary data.</text>
</comment>
<gene>
    <name evidence="2" type="ORF">ACE1CC_04030</name>
</gene>
<feature type="domain" description="Glycosyl transferase family 1" evidence="1">
    <location>
        <begin position="26"/>
        <end position="72"/>
    </location>
</feature>
<dbReference type="SUPFAM" id="SSF53756">
    <property type="entry name" value="UDP-Glycosyltransferase/glycogen phosphorylase"/>
    <property type="match status" value="1"/>
</dbReference>
<dbReference type="EC" id="2.4.-.-" evidence="2"/>
<dbReference type="GO" id="GO:0016757">
    <property type="term" value="F:glycosyltransferase activity"/>
    <property type="evidence" value="ECO:0007669"/>
    <property type="project" value="UniProtKB-KW"/>
</dbReference>
<dbReference type="Proteomes" id="UP001576774">
    <property type="component" value="Unassembled WGS sequence"/>
</dbReference>
<keyword evidence="3" id="KW-1185">Reference proteome</keyword>
<evidence type="ECO:0000259" key="1">
    <source>
        <dbReference type="Pfam" id="PF00534"/>
    </source>
</evidence>
<proteinExistence type="predicted"/>
<accession>A0ABV4WZV6</accession>
<sequence length="102" mass="12187">MWIIFRLLLILIKEILGINHRINEFIFYNRGVPGEIIQPGKTGFLVEPDNVEELVKAIAQIERIDRNTCRQQAEIEYSLPALGERMEQWFEDILKYYYREKS</sequence>
<evidence type="ECO:0000313" key="3">
    <source>
        <dbReference type="Proteomes" id="UP001576774"/>
    </source>
</evidence>
<evidence type="ECO:0000313" key="2">
    <source>
        <dbReference type="EMBL" id="MFB2876040.1"/>
    </source>
</evidence>